<evidence type="ECO:0000256" key="2">
    <source>
        <dbReference type="SAM" id="Phobius"/>
    </source>
</evidence>
<feature type="region of interest" description="Disordered" evidence="1">
    <location>
        <begin position="42"/>
        <end position="94"/>
    </location>
</feature>
<feature type="compositionally biased region" description="Polar residues" evidence="1">
    <location>
        <begin position="77"/>
        <end position="94"/>
    </location>
</feature>
<dbReference type="PANTHER" id="PTHR31389">
    <property type="entry name" value="LD39211P"/>
    <property type="match status" value="1"/>
</dbReference>
<dbReference type="Proteomes" id="UP001208570">
    <property type="component" value="Unassembled WGS sequence"/>
</dbReference>
<keyword evidence="2" id="KW-1133">Transmembrane helix</keyword>
<sequence length="381" mass="43738">MGSYGDLSTGRRVVIVILILGIIYLCNYLMLESRISVSKNLLHPSSSQSPNGRNSDDSRNVATPRTKSGVHLDTTKMKPSSNAVRLKSTGNLPRNKSIPHLDERTFAVDKRVLKAVKWPFKHYIQLTSENVKDFVFVTAANNPYNENALDAIATVQEHFPGRKIIFYDLDKKTEMDPAIQKICDVEYRSFNTESLPSHVTWLRIYAWKPIIIHDVLQEYPGVLWFDSSIRFLSGNLSEAFTFVRKSGGAMLFNYCGHNTFSVTHEDMYKYLPTDLKEMQTILQYEANMILLYRTRLVYDEVIKWWILCALKENCIAPVEDIGCTFTAPDRYAGCHRFDQSAINILLANLYHFDYKQYAHNIAGLEVVKRFSGNKEKAKYCK</sequence>
<evidence type="ECO:0000313" key="4">
    <source>
        <dbReference type="Proteomes" id="UP001208570"/>
    </source>
</evidence>
<dbReference type="PANTHER" id="PTHR31389:SF4">
    <property type="entry name" value="LD39211P"/>
    <property type="match status" value="1"/>
</dbReference>
<dbReference type="AlphaFoldDB" id="A0AAD9N1S2"/>
<feature type="transmembrane region" description="Helical" evidence="2">
    <location>
        <begin position="12"/>
        <end position="31"/>
    </location>
</feature>
<comment type="caution">
    <text evidence="3">The sequence shown here is derived from an EMBL/GenBank/DDBJ whole genome shotgun (WGS) entry which is preliminary data.</text>
</comment>
<keyword evidence="2" id="KW-0472">Membrane</keyword>
<dbReference type="Pfam" id="PF07801">
    <property type="entry name" value="DUF1647"/>
    <property type="match status" value="1"/>
</dbReference>
<keyword evidence="4" id="KW-1185">Reference proteome</keyword>
<evidence type="ECO:0000313" key="3">
    <source>
        <dbReference type="EMBL" id="KAK2152273.1"/>
    </source>
</evidence>
<proteinExistence type="predicted"/>
<protein>
    <submittedName>
        <fullName evidence="3">Uncharacterized protein</fullName>
    </submittedName>
</protein>
<dbReference type="InterPro" id="IPR012444">
    <property type="entry name" value="DUF1647"/>
</dbReference>
<dbReference type="EMBL" id="JAODUP010000334">
    <property type="protein sequence ID" value="KAK2152273.1"/>
    <property type="molecule type" value="Genomic_DNA"/>
</dbReference>
<accession>A0AAD9N1S2</accession>
<name>A0AAD9N1S2_9ANNE</name>
<keyword evidence="2" id="KW-0812">Transmembrane</keyword>
<evidence type="ECO:0000256" key="1">
    <source>
        <dbReference type="SAM" id="MobiDB-lite"/>
    </source>
</evidence>
<reference evidence="3" key="1">
    <citation type="journal article" date="2023" name="Mol. Biol. Evol.">
        <title>Third-Generation Sequencing Reveals the Adaptive Role of the Epigenome in Three Deep-Sea Polychaetes.</title>
        <authorList>
            <person name="Perez M."/>
            <person name="Aroh O."/>
            <person name="Sun Y."/>
            <person name="Lan Y."/>
            <person name="Juniper S.K."/>
            <person name="Young C.R."/>
            <person name="Angers B."/>
            <person name="Qian P.Y."/>
        </authorList>
    </citation>
    <scope>NUCLEOTIDE SEQUENCE</scope>
    <source>
        <strain evidence="3">P08H-3</strain>
    </source>
</reference>
<organism evidence="3 4">
    <name type="scientific">Paralvinella palmiformis</name>
    <dbReference type="NCBI Taxonomy" id="53620"/>
    <lineage>
        <taxon>Eukaryota</taxon>
        <taxon>Metazoa</taxon>
        <taxon>Spiralia</taxon>
        <taxon>Lophotrochozoa</taxon>
        <taxon>Annelida</taxon>
        <taxon>Polychaeta</taxon>
        <taxon>Sedentaria</taxon>
        <taxon>Canalipalpata</taxon>
        <taxon>Terebellida</taxon>
        <taxon>Terebelliformia</taxon>
        <taxon>Alvinellidae</taxon>
        <taxon>Paralvinella</taxon>
    </lineage>
</organism>
<feature type="compositionally biased region" description="Polar residues" evidence="1">
    <location>
        <begin position="42"/>
        <end position="53"/>
    </location>
</feature>
<gene>
    <name evidence="3" type="ORF">LSH36_335g00013</name>
</gene>